<evidence type="ECO:0000313" key="1">
    <source>
        <dbReference type="EMBL" id="RCV19044.1"/>
    </source>
</evidence>
<proteinExistence type="predicted"/>
<accession>A0A368QMK4</accession>
<dbReference type="AlphaFoldDB" id="A0A368QMK4"/>
<gene>
    <name evidence="1" type="ORF">SETIT_3G352400v2</name>
</gene>
<sequence length="134" mass="15080">MEDPPIQPTTIVEEFVLVEDASDDEEAISDVHETVEDPIFLTIEHGPIQSVVEVKEEEYRLTEDPLIQPTTIARESEELDLGIIANDGKLNDDAIQDCVDRLTELLPSDLLWQLMTLKGCAFSDFVVEISLLLR</sequence>
<reference evidence="1" key="2">
    <citation type="submission" date="2015-07" db="EMBL/GenBank/DDBJ databases">
        <authorList>
            <person name="Noorani M."/>
        </authorList>
    </citation>
    <scope>NUCLEOTIDE SEQUENCE</scope>
    <source>
        <strain evidence="1">Yugu1</strain>
    </source>
</reference>
<reference evidence="1" key="1">
    <citation type="journal article" date="2012" name="Nat. Biotechnol.">
        <title>Reference genome sequence of the model plant Setaria.</title>
        <authorList>
            <person name="Bennetzen J.L."/>
            <person name="Schmutz J."/>
            <person name="Wang H."/>
            <person name="Percifield R."/>
            <person name="Hawkins J."/>
            <person name="Pontaroli A.C."/>
            <person name="Estep M."/>
            <person name="Feng L."/>
            <person name="Vaughn J.N."/>
            <person name="Grimwood J."/>
            <person name="Jenkins J."/>
            <person name="Barry K."/>
            <person name="Lindquist E."/>
            <person name="Hellsten U."/>
            <person name="Deshpande S."/>
            <person name="Wang X."/>
            <person name="Wu X."/>
            <person name="Mitros T."/>
            <person name="Triplett J."/>
            <person name="Yang X."/>
            <person name="Ye C.Y."/>
            <person name="Mauro-Herrera M."/>
            <person name="Wang L."/>
            <person name="Li P."/>
            <person name="Sharma M."/>
            <person name="Sharma R."/>
            <person name="Ronald P.C."/>
            <person name="Panaud O."/>
            <person name="Kellogg E.A."/>
            <person name="Brutnell T.P."/>
            <person name="Doust A.N."/>
            <person name="Tuskan G.A."/>
            <person name="Rokhsar D."/>
            <person name="Devos K.M."/>
        </authorList>
    </citation>
    <scope>NUCLEOTIDE SEQUENCE [LARGE SCALE GENOMIC DNA]</scope>
    <source>
        <strain evidence="1">Yugu1</strain>
    </source>
</reference>
<organism evidence="1">
    <name type="scientific">Setaria italica</name>
    <name type="common">Foxtail millet</name>
    <name type="synonym">Panicum italicum</name>
    <dbReference type="NCBI Taxonomy" id="4555"/>
    <lineage>
        <taxon>Eukaryota</taxon>
        <taxon>Viridiplantae</taxon>
        <taxon>Streptophyta</taxon>
        <taxon>Embryophyta</taxon>
        <taxon>Tracheophyta</taxon>
        <taxon>Spermatophyta</taxon>
        <taxon>Magnoliopsida</taxon>
        <taxon>Liliopsida</taxon>
        <taxon>Poales</taxon>
        <taxon>Poaceae</taxon>
        <taxon>PACMAD clade</taxon>
        <taxon>Panicoideae</taxon>
        <taxon>Panicodae</taxon>
        <taxon>Paniceae</taxon>
        <taxon>Cenchrinae</taxon>
        <taxon>Setaria</taxon>
    </lineage>
</organism>
<protein>
    <submittedName>
        <fullName evidence="1">Uncharacterized protein</fullName>
    </submittedName>
</protein>
<dbReference type="OrthoDB" id="695699at2759"/>
<dbReference type="EMBL" id="CM003530">
    <property type="protein sequence ID" value="RCV19044.1"/>
    <property type="molecule type" value="Genomic_DNA"/>
</dbReference>
<name>A0A368QMK4_SETIT</name>